<feature type="compositionally biased region" description="Basic residues" evidence="1">
    <location>
        <begin position="104"/>
        <end position="118"/>
    </location>
</feature>
<dbReference type="PANTHER" id="PTHR46524:SF7">
    <property type="entry name" value="CW-TYPE ZINC FINGER"/>
    <property type="match status" value="1"/>
</dbReference>
<dbReference type="PANTHER" id="PTHR46524">
    <property type="entry name" value="CW-TYPE ZINC FINGER"/>
    <property type="match status" value="1"/>
</dbReference>
<reference evidence="2 3" key="1">
    <citation type="submission" date="2024-01" db="EMBL/GenBank/DDBJ databases">
        <title>The complete chloroplast genome sequence of Lithospermum erythrorhizon: insights into the phylogenetic relationship among Boraginaceae species and the maternal lineages of purple gromwells.</title>
        <authorList>
            <person name="Okada T."/>
            <person name="Watanabe K."/>
        </authorList>
    </citation>
    <scope>NUCLEOTIDE SEQUENCE [LARGE SCALE GENOMIC DNA]</scope>
</reference>
<comment type="caution">
    <text evidence="2">The sequence shown here is derived from an EMBL/GenBank/DDBJ whole genome shotgun (WGS) entry which is preliminary data.</text>
</comment>
<evidence type="ECO:0000313" key="2">
    <source>
        <dbReference type="EMBL" id="GAA0148962.1"/>
    </source>
</evidence>
<dbReference type="AlphaFoldDB" id="A0AAV3PFZ3"/>
<name>A0AAV3PFZ3_LITER</name>
<organism evidence="2 3">
    <name type="scientific">Lithospermum erythrorhizon</name>
    <name type="common">Purple gromwell</name>
    <name type="synonym">Lithospermum officinale var. erythrorhizon</name>
    <dbReference type="NCBI Taxonomy" id="34254"/>
    <lineage>
        <taxon>Eukaryota</taxon>
        <taxon>Viridiplantae</taxon>
        <taxon>Streptophyta</taxon>
        <taxon>Embryophyta</taxon>
        <taxon>Tracheophyta</taxon>
        <taxon>Spermatophyta</taxon>
        <taxon>Magnoliopsida</taxon>
        <taxon>eudicotyledons</taxon>
        <taxon>Gunneridae</taxon>
        <taxon>Pentapetalae</taxon>
        <taxon>asterids</taxon>
        <taxon>lamiids</taxon>
        <taxon>Boraginales</taxon>
        <taxon>Boraginaceae</taxon>
        <taxon>Boraginoideae</taxon>
        <taxon>Lithospermeae</taxon>
        <taxon>Lithospermum</taxon>
    </lineage>
</organism>
<keyword evidence="3" id="KW-1185">Reference proteome</keyword>
<accession>A0AAV3PFZ3</accession>
<feature type="region of interest" description="Disordered" evidence="1">
    <location>
        <begin position="55"/>
        <end position="134"/>
    </location>
</feature>
<protein>
    <submittedName>
        <fullName evidence="2">Uncharacterized protein</fullName>
    </submittedName>
</protein>
<dbReference type="EMBL" id="BAABME010001326">
    <property type="protein sequence ID" value="GAA0148962.1"/>
    <property type="molecule type" value="Genomic_DNA"/>
</dbReference>
<evidence type="ECO:0000256" key="1">
    <source>
        <dbReference type="SAM" id="MobiDB-lite"/>
    </source>
</evidence>
<sequence>MNPDYLSSIDEKVEHVLGEFMQDFQGGVSSANLGAKFGGYGSFLPIYTRSLDWSQLRPPSEDSDDASTLTSTRTSRIEASESSSVASCGSSLPITPGDCSTPTSRRRSSPKSKNRRYKNSSPRGSRVARTNLSVSRNGEIYRSLGLHGSPTSSLEDGCVDSGGLSYEINDDFAKSSTSEG</sequence>
<proteinExistence type="predicted"/>
<dbReference type="InterPro" id="IPR055300">
    <property type="entry name" value="CWZF3/5/7"/>
</dbReference>
<dbReference type="Proteomes" id="UP001454036">
    <property type="component" value="Unassembled WGS sequence"/>
</dbReference>
<gene>
    <name evidence="2" type="ORF">LIER_08260</name>
</gene>
<evidence type="ECO:0000313" key="3">
    <source>
        <dbReference type="Proteomes" id="UP001454036"/>
    </source>
</evidence>
<feature type="compositionally biased region" description="Low complexity" evidence="1">
    <location>
        <begin position="80"/>
        <end position="91"/>
    </location>
</feature>